<evidence type="ECO:0000256" key="1">
    <source>
        <dbReference type="SAM" id="MobiDB-lite"/>
    </source>
</evidence>
<dbReference type="AlphaFoldDB" id="A0A5C5X7J2"/>
<comment type="caution">
    <text evidence="2">The sequence shown here is derived from an EMBL/GenBank/DDBJ whole genome shotgun (WGS) entry which is preliminary data.</text>
</comment>
<dbReference type="Proteomes" id="UP000317243">
    <property type="component" value="Unassembled WGS sequence"/>
</dbReference>
<evidence type="ECO:0000313" key="3">
    <source>
        <dbReference type="Proteomes" id="UP000317243"/>
    </source>
</evidence>
<feature type="region of interest" description="Disordered" evidence="1">
    <location>
        <begin position="46"/>
        <end position="76"/>
    </location>
</feature>
<evidence type="ECO:0000313" key="2">
    <source>
        <dbReference type="EMBL" id="TWT57932.1"/>
    </source>
</evidence>
<dbReference type="EMBL" id="SIHI01000001">
    <property type="protein sequence ID" value="TWT57932.1"/>
    <property type="molecule type" value="Genomic_DNA"/>
</dbReference>
<protein>
    <submittedName>
        <fullName evidence="2">Uncharacterized protein</fullName>
    </submittedName>
</protein>
<reference evidence="2 3" key="1">
    <citation type="submission" date="2019-02" db="EMBL/GenBank/DDBJ databases">
        <title>Deep-cultivation of Planctomycetes and their phenomic and genomic characterization uncovers novel biology.</title>
        <authorList>
            <person name="Wiegand S."/>
            <person name="Jogler M."/>
            <person name="Boedeker C."/>
            <person name="Pinto D."/>
            <person name="Vollmers J."/>
            <person name="Rivas-Marin E."/>
            <person name="Kohn T."/>
            <person name="Peeters S.H."/>
            <person name="Heuer A."/>
            <person name="Rast P."/>
            <person name="Oberbeckmann S."/>
            <person name="Bunk B."/>
            <person name="Jeske O."/>
            <person name="Meyerdierks A."/>
            <person name="Storesund J.E."/>
            <person name="Kallscheuer N."/>
            <person name="Luecker S."/>
            <person name="Lage O.M."/>
            <person name="Pohl T."/>
            <person name="Merkel B.J."/>
            <person name="Hornburger P."/>
            <person name="Mueller R.-W."/>
            <person name="Bruemmer F."/>
            <person name="Labrenz M."/>
            <person name="Spormann A.M."/>
            <person name="Op Den Camp H."/>
            <person name="Overmann J."/>
            <person name="Amann R."/>
            <person name="Jetten M.S.M."/>
            <person name="Mascher T."/>
            <person name="Medema M.H."/>
            <person name="Devos D.P."/>
            <person name="Kaster A.-K."/>
            <person name="Ovreas L."/>
            <person name="Rohde M."/>
            <person name="Galperin M.Y."/>
            <person name="Jogler C."/>
        </authorList>
    </citation>
    <scope>NUCLEOTIDE SEQUENCE [LARGE SCALE GENOMIC DNA]</scope>
    <source>
        <strain evidence="2 3">KOR42</strain>
    </source>
</reference>
<accession>A0A5C5X7J2</accession>
<gene>
    <name evidence="2" type="ORF">KOR42_13000</name>
</gene>
<proteinExistence type="predicted"/>
<sequence>MHPAENDCCRPNPLSQFLTDHKKLAGSLELRGGGCEFYRARFPHDALENEQTDDDQATPLEAKSAEPLGSDLSQIPIPNLRYEPLSGAKSASIGLRTRNRIETLISLP</sequence>
<keyword evidence="3" id="KW-1185">Reference proteome</keyword>
<name>A0A5C5X7J2_9PLAN</name>
<organism evidence="2 3">
    <name type="scientific">Thalassoglobus neptunius</name>
    <dbReference type="NCBI Taxonomy" id="1938619"/>
    <lineage>
        <taxon>Bacteria</taxon>
        <taxon>Pseudomonadati</taxon>
        <taxon>Planctomycetota</taxon>
        <taxon>Planctomycetia</taxon>
        <taxon>Planctomycetales</taxon>
        <taxon>Planctomycetaceae</taxon>
        <taxon>Thalassoglobus</taxon>
    </lineage>
</organism>